<dbReference type="GO" id="GO:0006352">
    <property type="term" value="P:DNA-templated transcription initiation"/>
    <property type="evidence" value="ECO:0007669"/>
    <property type="project" value="InterPro"/>
</dbReference>
<dbReference type="InterPro" id="IPR052704">
    <property type="entry name" value="ECF_Sigma-70_Domain"/>
</dbReference>
<feature type="compositionally biased region" description="Pro residues" evidence="1">
    <location>
        <begin position="91"/>
        <end position="110"/>
    </location>
</feature>
<dbReference type="PANTHER" id="PTHR30173">
    <property type="entry name" value="SIGMA 19 FACTOR"/>
    <property type="match status" value="1"/>
</dbReference>
<evidence type="ECO:0000313" key="3">
    <source>
        <dbReference type="Proteomes" id="UP000295258"/>
    </source>
</evidence>
<dbReference type="InterPro" id="IPR032710">
    <property type="entry name" value="NTF2-like_dom_sf"/>
</dbReference>
<dbReference type="SUPFAM" id="SSF54427">
    <property type="entry name" value="NTF2-like"/>
    <property type="match status" value="1"/>
</dbReference>
<comment type="caution">
    <text evidence="2">The sequence shown here is derived from an EMBL/GenBank/DDBJ whole genome shotgun (WGS) entry which is preliminary data.</text>
</comment>
<gene>
    <name evidence="2" type="ORF">E1292_45925</name>
</gene>
<dbReference type="Proteomes" id="UP000295258">
    <property type="component" value="Unassembled WGS sequence"/>
</dbReference>
<dbReference type="Gene3D" id="3.10.450.50">
    <property type="match status" value="1"/>
</dbReference>
<feature type="region of interest" description="Disordered" evidence="1">
    <location>
        <begin position="80"/>
        <end position="130"/>
    </location>
</feature>
<name>A0A4R4UAN3_9ACTN</name>
<dbReference type="EMBL" id="SMKO01000254">
    <property type="protein sequence ID" value="TDC88200.1"/>
    <property type="molecule type" value="Genomic_DNA"/>
</dbReference>
<dbReference type="RefSeq" id="WP_132606094.1">
    <property type="nucleotide sequence ID" value="NZ_SMKO01000254.1"/>
</dbReference>
<keyword evidence="3" id="KW-1185">Reference proteome</keyword>
<accession>A0A4R4UAN3</accession>
<dbReference type="AlphaFoldDB" id="A0A4R4UAN3"/>
<protein>
    <submittedName>
        <fullName evidence="2">RNA polymerase subunit sigma</fullName>
    </submittedName>
</protein>
<dbReference type="SUPFAM" id="SSF88946">
    <property type="entry name" value="Sigma2 domain of RNA polymerase sigma factors"/>
    <property type="match status" value="1"/>
</dbReference>
<organism evidence="2 3">
    <name type="scientific">Nonomuraea deserti</name>
    <dbReference type="NCBI Taxonomy" id="1848322"/>
    <lineage>
        <taxon>Bacteria</taxon>
        <taxon>Bacillati</taxon>
        <taxon>Actinomycetota</taxon>
        <taxon>Actinomycetes</taxon>
        <taxon>Streptosporangiales</taxon>
        <taxon>Streptosporangiaceae</taxon>
        <taxon>Nonomuraea</taxon>
    </lineage>
</organism>
<sequence length="283" mass="29723">MTETDAGSLAEMLDERRHLLEITLWMFGSAGTAEWIVEETYRRWYALDDGERATVAAPRAWLTRVAGGICLDLLAATPPDSHPVTSLTATPPAPHTSPAPTATPPGPRPATPSTAMPSARISASPASEQPVSLPDLVAGLARLHPGRTRFDRHDRVARRFVAACVSGDVAALRAVLAPDVMAVSDGGGKVRAALRPAHGADTVARLVTELLTGRSGTDSALTGRSGTDPAAESVNGRTGLVLRQAGQAVAVISVSVAGNEVTAVWIVLNPDKLRSWHRPRPAR</sequence>
<dbReference type="InterPro" id="IPR013325">
    <property type="entry name" value="RNA_pol_sigma_r2"/>
</dbReference>
<evidence type="ECO:0000313" key="2">
    <source>
        <dbReference type="EMBL" id="TDC88200.1"/>
    </source>
</evidence>
<proteinExistence type="predicted"/>
<dbReference type="PANTHER" id="PTHR30173:SF43">
    <property type="entry name" value="ECF RNA POLYMERASE SIGMA FACTOR SIGI-RELATED"/>
    <property type="match status" value="1"/>
</dbReference>
<reference evidence="2 3" key="1">
    <citation type="submission" date="2019-03" db="EMBL/GenBank/DDBJ databases">
        <title>Draft genome sequences of novel Actinobacteria.</title>
        <authorList>
            <person name="Sahin N."/>
            <person name="Ay H."/>
            <person name="Saygin H."/>
        </authorList>
    </citation>
    <scope>NUCLEOTIDE SEQUENCE [LARGE SCALE GENOMIC DNA]</scope>
    <source>
        <strain evidence="2 3">KC310</strain>
    </source>
</reference>
<evidence type="ECO:0000256" key="1">
    <source>
        <dbReference type="SAM" id="MobiDB-lite"/>
    </source>
</evidence>
<dbReference type="GO" id="GO:0016987">
    <property type="term" value="F:sigma factor activity"/>
    <property type="evidence" value="ECO:0007669"/>
    <property type="project" value="TreeGrafter"/>
</dbReference>